<evidence type="ECO:0000256" key="2">
    <source>
        <dbReference type="ARBA" id="ARBA00017846"/>
    </source>
</evidence>
<comment type="caution">
    <text evidence="18">The sequence shown here is derived from an EMBL/GenBank/DDBJ whole genome shotgun (WGS) entry which is preliminary data.</text>
</comment>
<dbReference type="GO" id="GO:0006281">
    <property type="term" value="P:DNA repair"/>
    <property type="evidence" value="ECO:0007669"/>
    <property type="project" value="UniProtKB-UniRule"/>
</dbReference>
<dbReference type="AlphaFoldDB" id="A0AAJ1MPQ2"/>
<comment type="similarity">
    <text evidence="1 15">Belongs to the helicase family. RecG subfamily.</text>
</comment>
<evidence type="ECO:0000313" key="18">
    <source>
        <dbReference type="EMBL" id="MDC7228214.1"/>
    </source>
</evidence>
<dbReference type="GO" id="GO:0006310">
    <property type="term" value="P:DNA recombination"/>
    <property type="evidence" value="ECO:0007669"/>
    <property type="project" value="UniProtKB-UniRule"/>
</dbReference>
<dbReference type="InterPro" id="IPR047112">
    <property type="entry name" value="RecG/Mfd"/>
</dbReference>
<dbReference type="InterPro" id="IPR012340">
    <property type="entry name" value="NA-bd_OB-fold"/>
</dbReference>
<evidence type="ECO:0000259" key="17">
    <source>
        <dbReference type="PROSITE" id="PS51194"/>
    </source>
</evidence>
<dbReference type="Gene3D" id="3.40.50.300">
    <property type="entry name" value="P-loop containing nucleotide triphosphate hydrolases"/>
    <property type="match status" value="2"/>
</dbReference>
<dbReference type="GO" id="GO:0016787">
    <property type="term" value="F:hydrolase activity"/>
    <property type="evidence" value="ECO:0007669"/>
    <property type="project" value="UniProtKB-KW"/>
</dbReference>
<evidence type="ECO:0000256" key="3">
    <source>
        <dbReference type="ARBA" id="ARBA00022741"/>
    </source>
</evidence>
<dbReference type="SUPFAM" id="SSF52540">
    <property type="entry name" value="P-loop containing nucleoside triphosphate hydrolases"/>
    <property type="match status" value="2"/>
</dbReference>
<dbReference type="Pfam" id="PF17191">
    <property type="entry name" value="RecG_wedge"/>
    <property type="match status" value="1"/>
</dbReference>
<dbReference type="NCBIfam" id="TIGR00643">
    <property type="entry name" value="recG"/>
    <property type="match status" value="1"/>
</dbReference>
<keyword evidence="7 15" id="KW-0067">ATP-binding</keyword>
<keyword evidence="6 15" id="KW-0347">Helicase</keyword>
<keyword evidence="8" id="KW-0238">DNA-binding</keyword>
<dbReference type="InterPro" id="IPR001650">
    <property type="entry name" value="Helicase_C-like"/>
</dbReference>
<dbReference type="CDD" id="cd17992">
    <property type="entry name" value="DEXHc_RecG"/>
    <property type="match status" value="1"/>
</dbReference>
<evidence type="ECO:0000256" key="10">
    <source>
        <dbReference type="ARBA" id="ARBA00023204"/>
    </source>
</evidence>
<comment type="function">
    <text evidence="15">Plays a critical role in recombination and DNA repair. Helps process Holliday junction intermediates to mature products by catalyzing branch migration. Has replication fork regression activity, unwinds stalled or blocked replication forks to make a HJ that can be resolved. Has a DNA unwinding activity characteristic of a DNA helicase with 3'-5' polarity.</text>
</comment>
<dbReference type="Pfam" id="PF19833">
    <property type="entry name" value="RecG_dom3_C"/>
    <property type="match status" value="1"/>
</dbReference>
<evidence type="ECO:0000256" key="15">
    <source>
        <dbReference type="RuleBase" id="RU363016"/>
    </source>
</evidence>
<evidence type="ECO:0000259" key="16">
    <source>
        <dbReference type="PROSITE" id="PS51192"/>
    </source>
</evidence>
<dbReference type="Pfam" id="PF00270">
    <property type="entry name" value="DEAD"/>
    <property type="match status" value="1"/>
</dbReference>
<proteinExistence type="inferred from homology"/>
<dbReference type="InterPro" id="IPR033454">
    <property type="entry name" value="RecG_wedge"/>
</dbReference>
<evidence type="ECO:0000313" key="19">
    <source>
        <dbReference type="Proteomes" id="UP001221217"/>
    </source>
</evidence>
<dbReference type="SUPFAM" id="SSF50249">
    <property type="entry name" value="Nucleic acid-binding proteins"/>
    <property type="match status" value="1"/>
</dbReference>
<dbReference type="PROSITE" id="PS51192">
    <property type="entry name" value="HELICASE_ATP_BIND_1"/>
    <property type="match status" value="1"/>
</dbReference>
<dbReference type="GO" id="GO:0003677">
    <property type="term" value="F:DNA binding"/>
    <property type="evidence" value="ECO:0007669"/>
    <property type="project" value="UniProtKB-KW"/>
</dbReference>
<keyword evidence="10 15" id="KW-0234">DNA repair</keyword>
<dbReference type="PROSITE" id="PS51194">
    <property type="entry name" value="HELICASE_CTER"/>
    <property type="match status" value="1"/>
</dbReference>
<sequence length="709" mass="77949">MFQAELKQPVSRLQGIGPKTTSVLSSAGIITIDDILKHYPRTYEDRSRITGFAPALKTNEAVLINTPALITGQEFFGRPPKQTLKVMLEDASGIPASLVCFGRNFLADKLIPGRIIILYGSFQNRFNELQSSAFEFELLPPETTFDEAPEAASALPDFGRILPVYPLTAGLSQKMMRKAIAHALDEWAVNIETELPESIRRRYGLMTKPVALRQIHFPDNETDRETAEKTLKFEELFHFQLAAARRSYKRKSARKPGATAAGFSTGNGRLEAELLGKLGFKLTAAQMRVLEEIKADISSESPMSRMLQGDVGSGKTLVAFIAALQTVERGGQTAFMAPTELLARQHADNASKLLTPLGLRIALLTGGVKAEQRRHLLEALSAGEIDLVIGTHALFGENVAFKQLSLIIIDEQHRFGVMQRLALSGKNSTADLLLMTATPIPRTLAMTVFGDLDVSTIDELPPGRTPVETHLAAIGNERKVYDFVRRELSAGRQAYFVYPLISRSDKSSLKDAESMFEALRTRHFSGFTVGLIHSRLDEKTKKDIMDRFRAGDIQIIAATSVVEVGVDVPNATCMIIEHAERFGLSALHQLRGRVGRGEHQSYAFLVYSEDLTETGTARLKIMKQSTDGFYIAEEDLKIRGPGDLSGAAQSGFLPFNIANLNTDFELLKTARTAASDLVKTDAGLLQPENSAMRRLLEICPPFSDDLIGG</sequence>
<evidence type="ECO:0000256" key="12">
    <source>
        <dbReference type="ARBA" id="ARBA00034617"/>
    </source>
</evidence>
<dbReference type="EMBL" id="JAQQAL010000042">
    <property type="protein sequence ID" value="MDC7228214.1"/>
    <property type="molecule type" value="Genomic_DNA"/>
</dbReference>
<evidence type="ECO:0000256" key="7">
    <source>
        <dbReference type="ARBA" id="ARBA00022840"/>
    </source>
</evidence>
<dbReference type="Pfam" id="PF00271">
    <property type="entry name" value="Helicase_C"/>
    <property type="match status" value="1"/>
</dbReference>
<evidence type="ECO:0000256" key="11">
    <source>
        <dbReference type="ARBA" id="ARBA00023235"/>
    </source>
</evidence>
<comment type="catalytic activity">
    <reaction evidence="12 15">
        <text>Couples ATP hydrolysis with the unwinding of duplex DNA by translocating in the 3'-5' direction.</text>
        <dbReference type="EC" id="5.6.2.4"/>
    </reaction>
</comment>
<feature type="domain" description="Helicase ATP-binding" evidence="16">
    <location>
        <begin position="296"/>
        <end position="457"/>
    </location>
</feature>
<evidence type="ECO:0000256" key="1">
    <source>
        <dbReference type="ARBA" id="ARBA00007504"/>
    </source>
</evidence>
<dbReference type="InterPro" id="IPR011545">
    <property type="entry name" value="DEAD/DEAH_box_helicase_dom"/>
</dbReference>
<dbReference type="InterPro" id="IPR004609">
    <property type="entry name" value="ATP-dep_DNA_helicase_RecG"/>
</dbReference>
<evidence type="ECO:0000256" key="4">
    <source>
        <dbReference type="ARBA" id="ARBA00022763"/>
    </source>
</evidence>
<keyword evidence="5 15" id="KW-0378">Hydrolase</keyword>
<dbReference type="CDD" id="cd04488">
    <property type="entry name" value="RecG_wedge_OBF"/>
    <property type="match status" value="1"/>
</dbReference>
<evidence type="ECO:0000256" key="8">
    <source>
        <dbReference type="ARBA" id="ARBA00023125"/>
    </source>
</evidence>
<reference evidence="18 19" key="1">
    <citation type="submission" date="2022-12" db="EMBL/GenBank/DDBJ databases">
        <title>Metagenome assembled genome from gulf of manar.</title>
        <authorList>
            <person name="Kohli P."/>
            <person name="Pk S."/>
            <person name="Venkata Ramana C."/>
            <person name="Sasikala C."/>
        </authorList>
    </citation>
    <scope>NUCLEOTIDE SEQUENCE [LARGE SCALE GENOMIC DNA]</scope>
    <source>
        <strain evidence="18">JB008</strain>
    </source>
</reference>
<dbReference type="SMART" id="SM00487">
    <property type="entry name" value="DEXDc"/>
    <property type="match status" value="1"/>
</dbReference>
<dbReference type="NCBIfam" id="NF008165">
    <property type="entry name" value="PRK10917.1-3"/>
    <property type="match status" value="1"/>
</dbReference>
<keyword evidence="11" id="KW-0413">Isomerase</keyword>
<dbReference type="InterPro" id="IPR014001">
    <property type="entry name" value="Helicase_ATP-bd"/>
</dbReference>
<gene>
    <name evidence="18" type="primary">recG</name>
    <name evidence="18" type="ORF">PQJ61_15740</name>
</gene>
<dbReference type="InterPro" id="IPR027417">
    <property type="entry name" value="P-loop_NTPase"/>
</dbReference>
<dbReference type="EC" id="5.6.2.4" evidence="13 15"/>
<evidence type="ECO:0000256" key="6">
    <source>
        <dbReference type="ARBA" id="ARBA00022806"/>
    </source>
</evidence>
<dbReference type="GO" id="GO:0043138">
    <property type="term" value="F:3'-5' DNA helicase activity"/>
    <property type="evidence" value="ECO:0007669"/>
    <property type="project" value="UniProtKB-EC"/>
</dbReference>
<keyword evidence="9 15" id="KW-0233">DNA recombination</keyword>
<keyword evidence="3 15" id="KW-0547">Nucleotide-binding</keyword>
<dbReference type="Proteomes" id="UP001221217">
    <property type="component" value="Unassembled WGS sequence"/>
</dbReference>
<feature type="domain" description="Helicase C-terminal" evidence="17">
    <location>
        <begin position="490"/>
        <end position="637"/>
    </location>
</feature>
<dbReference type="InterPro" id="IPR045562">
    <property type="entry name" value="RecG_dom3_C"/>
</dbReference>
<dbReference type="PANTHER" id="PTHR47964:SF1">
    <property type="entry name" value="ATP-DEPENDENT DNA HELICASE HOMOLOG RECG, CHLOROPLASTIC"/>
    <property type="match status" value="1"/>
</dbReference>
<dbReference type="PANTHER" id="PTHR47964">
    <property type="entry name" value="ATP-DEPENDENT DNA HELICASE HOMOLOG RECG, CHLOROPLASTIC"/>
    <property type="match status" value="1"/>
</dbReference>
<evidence type="ECO:0000256" key="9">
    <source>
        <dbReference type="ARBA" id="ARBA00023172"/>
    </source>
</evidence>
<protein>
    <recommendedName>
        <fullName evidence="2 15">ATP-dependent DNA helicase RecG</fullName>
        <ecNumber evidence="13 15">5.6.2.4</ecNumber>
    </recommendedName>
</protein>
<comment type="catalytic activity">
    <reaction evidence="14 15">
        <text>ATP + H2O = ADP + phosphate + H(+)</text>
        <dbReference type="Rhea" id="RHEA:13065"/>
        <dbReference type="ChEBI" id="CHEBI:15377"/>
        <dbReference type="ChEBI" id="CHEBI:15378"/>
        <dbReference type="ChEBI" id="CHEBI:30616"/>
        <dbReference type="ChEBI" id="CHEBI:43474"/>
        <dbReference type="ChEBI" id="CHEBI:456216"/>
        <dbReference type="EC" id="5.6.2.4"/>
    </reaction>
</comment>
<dbReference type="GO" id="GO:0005524">
    <property type="term" value="F:ATP binding"/>
    <property type="evidence" value="ECO:0007669"/>
    <property type="project" value="UniProtKB-KW"/>
</dbReference>
<keyword evidence="4 15" id="KW-0227">DNA damage</keyword>
<dbReference type="NCBIfam" id="NF008168">
    <property type="entry name" value="PRK10917.2-2"/>
    <property type="match status" value="1"/>
</dbReference>
<evidence type="ECO:0000256" key="5">
    <source>
        <dbReference type="ARBA" id="ARBA00022801"/>
    </source>
</evidence>
<evidence type="ECO:0000256" key="14">
    <source>
        <dbReference type="ARBA" id="ARBA00048988"/>
    </source>
</evidence>
<dbReference type="SMART" id="SM00490">
    <property type="entry name" value="HELICc"/>
    <property type="match status" value="1"/>
</dbReference>
<evidence type="ECO:0000256" key="13">
    <source>
        <dbReference type="ARBA" id="ARBA00034808"/>
    </source>
</evidence>
<accession>A0AAJ1MPQ2</accession>
<name>A0AAJ1MPQ2_9SPIO</name>
<organism evidence="18 19">
    <name type="scientific">Candidatus Thalassospirochaeta sargassi</name>
    <dbReference type="NCBI Taxonomy" id="3119039"/>
    <lineage>
        <taxon>Bacteria</taxon>
        <taxon>Pseudomonadati</taxon>
        <taxon>Spirochaetota</taxon>
        <taxon>Spirochaetia</taxon>
        <taxon>Spirochaetales</taxon>
        <taxon>Spirochaetaceae</taxon>
        <taxon>Candidatus Thalassospirochaeta</taxon>
    </lineage>
</organism>